<reference evidence="1 2" key="1">
    <citation type="journal article" date="2018" name="Antonie Van Leeuwenhoek">
        <title>Larkinella terrae sp. nov., isolated from soil on Jeju Island, South Korea.</title>
        <authorList>
            <person name="Ten L.N."/>
            <person name="Jeon J."/>
            <person name="Park S.J."/>
            <person name="Park S."/>
            <person name="Lee S.Y."/>
            <person name="Kim M.K."/>
            <person name="Jung H.Y."/>
        </authorList>
    </citation>
    <scope>NUCLEOTIDE SEQUENCE [LARGE SCALE GENOMIC DNA]</scope>
    <source>
        <strain evidence="1 2">KCTC 52001</strain>
    </source>
</reference>
<organism evidence="1 2">
    <name type="scientific">Larkinella terrae</name>
    <dbReference type="NCBI Taxonomy" id="2025311"/>
    <lineage>
        <taxon>Bacteria</taxon>
        <taxon>Pseudomonadati</taxon>
        <taxon>Bacteroidota</taxon>
        <taxon>Cytophagia</taxon>
        <taxon>Cytophagales</taxon>
        <taxon>Spirosomataceae</taxon>
        <taxon>Larkinella</taxon>
    </lineage>
</organism>
<evidence type="ECO:0000313" key="2">
    <source>
        <dbReference type="Proteomes" id="UP000441754"/>
    </source>
</evidence>
<dbReference type="EMBL" id="WJXZ01000006">
    <property type="protein sequence ID" value="MRS61769.1"/>
    <property type="molecule type" value="Genomic_DNA"/>
</dbReference>
<comment type="caution">
    <text evidence="1">The sequence shown here is derived from an EMBL/GenBank/DDBJ whole genome shotgun (WGS) entry which is preliminary data.</text>
</comment>
<dbReference type="RefSeq" id="WP_154175161.1">
    <property type="nucleotide sequence ID" value="NZ_WJXZ01000006.1"/>
</dbReference>
<evidence type="ECO:0000313" key="1">
    <source>
        <dbReference type="EMBL" id="MRS61769.1"/>
    </source>
</evidence>
<gene>
    <name evidence="1" type="ORF">GJJ30_10765</name>
</gene>
<name>A0A7K0EIU8_9BACT</name>
<accession>A0A7K0EIU8</accession>
<dbReference type="AlphaFoldDB" id="A0A7K0EIU8"/>
<protein>
    <submittedName>
        <fullName evidence="1">Uncharacterized protein</fullName>
    </submittedName>
</protein>
<keyword evidence="2" id="KW-1185">Reference proteome</keyword>
<sequence>MPDPIPPPQPIIVHKIAFDVEYVPGGSKATVYPNDTAAELTKTQLWLLIAGLTDIHEKMVY</sequence>
<dbReference type="Proteomes" id="UP000441754">
    <property type="component" value="Unassembled WGS sequence"/>
</dbReference>
<proteinExistence type="predicted"/>